<dbReference type="Gene3D" id="3.90.550.10">
    <property type="entry name" value="Spore Coat Polysaccharide Biosynthesis Protein SpsA, Chain A"/>
    <property type="match status" value="1"/>
</dbReference>
<dbReference type="eggNOG" id="COG1215">
    <property type="taxonomic scope" value="Bacteria"/>
</dbReference>
<dbReference type="InterPro" id="IPR029044">
    <property type="entry name" value="Nucleotide-diphossugar_trans"/>
</dbReference>
<dbReference type="STRING" id="1280950.HJO_03900"/>
<evidence type="ECO:0000313" key="3">
    <source>
        <dbReference type="Proteomes" id="UP000025171"/>
    </source>
</evidence>
<protein>
    <submittedName>
        <fullName evidence="2">Glycosyltransferase</fullName>
    </submittedName>
</protein>
<accession>A0A059FVL7</accession>
<dbReference type="InterPro" id="IPR001173">
    <property type="entry name" value="Glyco_trans_2-like"/>
</dbReference>
<dbReference type="AlphaFoldDB" id="A0A059FVL7"/>
<feature type="domain" description="Glycosyltransferase 2-like" evidence="1">
    <location>
        <begin position="20"/>
        <end position="134"/>
    </location>
</feature>
<dbReference type="Proteomes" id="UP000025171">
    <property type="component" value="Unassembled WGS sequence"/>
</dbReference>
<keyword evidence="2" id="KW-0808">Transferase</keyword>
<gene>
    <name evidence="2" type="ORF">HJO_03900</name>
</gene>
<reference evidence="2 3" key="1">
    <citation type="journal article" date="2014" name="Antonie Van Leeuwenhoek">
        <title>Hyphomonas beringensis sp. nov. and Hyphomonas chukchiensis sp. nov., isolated from surface seawater of the Bering Sea and Chukchi Sea.</title>
        <authorList>
            <person name="Li C."/>
            <person name="Lai Q."/>
            <person name="Li G."/>
            <person name="Dong C."/>
            <person name="Wang J."/>
            <person name="Liao Y."/>
            <person name="Shao Z."/>
        </authorList>
    </citation>
    <scope>NUCLEOTIDE SEQUENCE [LARGE SCALE GENOMIC DNA]</scope>
    <source>
        <strain evidence="2 3">MHS-2</strain>
    </source>
</reference>
<dbReference type="SUPFAM" id="SSF53448">
    <property type="entry name" value="Nucleotide-diphospho-sugar transferases"/>
    <property type="match status" value="1"/>
</dbReference>
<name>A0A059FVL7_9PROT</name>
<organism evidence="2 3">
    <name type="scientific">Hyphomonas johnsonii MHS-2</name>
    <dbReference type="NCBI Taxonomy" id="1280950"/>
    <lineage>
        <taxon>Bacteria</taxon>
        <taxon>Pseudomonadati</taxon>
        <taxon>Pseudomonadota</taxon>
        <taxon>Alphaproteobacteria</taxon>
        <taxon>Hyphomonadales</taxon>
        <taxon>Hyphomonadaceae</taxon>
        <taxon>Hyphomonas</taxon>
    </lineage>
</organism>
<dbReference type="PANTHER" id="PTHR22916:SF3">
    <property type="entry name" value="UDP-GLCNAC:BETAGAL BETA-1,3-N-ACETYLGLUCOSAMINYLTRANSFERASE-LIKE PROTEIN 1"/>
    <property type="match status" value="1"/>
</dbReference>
<evidence type="ECO:0000313" key="2">
    <source>
        <dbReference type="EMBL" id="KCZ94488.1"/>
    </source>
</evidence>
<dbReference type="PANTHER" id="PTHR22916">
    <property type="entry name" value="GLYCOSYLTRANSFERASE"/>
    <property type="match status" value="1"/>
</dbReference>
<dbReference type="Pfam" id="PF00535">
    <property type="entry name" value="Glycos_transf_2"/>
    <property type="match status" value="1"/>
</dbReference>
<dbReference type="CDD" id="cd00761">
    <property type="entry name" value="Glyco_tranf_GTA_type"/>
    <property type="match status" value="1"/>
</dbReference>
<evidence type="ECO:0000259" key="1">
    <source>
        <dbReference type="Pfam" id="PF00535"/>
    </source>
</evidence>
<sequence length="365" mass="40281">MSSSHSAQTNTRPTGPVRLSVVITNYNYEQFVGAAIDSVLSQDVPIELIVVDDCSTDGSREMIAAYGDQLVPIFLNPNEGHAGGCNAGFTRTTGDLVMFLDSDDFLLPGAALKILENYDPDAVLYMYRMRYADDTGTLSGLFPSERTEMANGDISQLVREVGRYNGTVTSGLVYARGVLDKLLPIDPVAFRTGAEGYMVAAAPLYGKVRSSNDVISGYRQHANQHSKFARAYAKRARWCLAHDAARYDAIRSHAAKLGLPVASDLGERDPENIHERLVSLLFEPELHPVEGDSVARLIDRAADLNAKGASGLKKLFGRLYWGTFRAIPMGFKRQLMTWRVDEKSRPAWLKVIGKFIFRRLKIGSL</sequence>
<proteinExistence type="predicted"/>
<dbReference type="RefSeq" id="WP_035613703.1">
    <property type="nucleotide sequence ID" value="NZ_ARYK01000001.1"/>
</dbReference>
<dbReference type="PATRIC" id="fig|1280950.3.peg.794"/>
<keyword evidence="3" id="KW-1185">Reference proteome</keyword>
<dbReference type="OrthoDB" id="5291101at2"/>
<dbReference type="EMBL" id="ARYK01000001">
    <property type="protein sequence ID" value="KCZ94488.1"/>
    <property type="molecule type" value="Genomic_DNA"/>
</dbReference>
<comment type="caution">
    <text evidence="2">The sequence shown here is derived from an EMBL/GenBank/DDBJ whole genome shotgun (WGS) entry which is preliminary data.</text>
</comment>
<dbReference type="GO" id="GO:0016758">
    <property type="term" value="F:hexosyltransferase activity"/>
    <property type="evidence" value="ECO:0007669"/>
    <property type="project" value="UniProtKB-ARBA"/>
</dbReference>